<dbReference type="GO" id="GO:0020037">
    <property type="term" value="F:heme binding"/>
    <property type="evidence" value="ECO:0007669"/>
    <property type="project" value="InterPro"/>
</dbReference>
<accession>A0A367FG32</accession>
<keyword evidence="3" id="KW-0349">Heme</keyword>
<evidence type="ECO:0000259" key="10">
    <source>
        <dbReference type="Pfam" id="PF04261"/>
    </source>
</evidence>
<dbReference type="AlphaFoldDB" id="A0A367FG32"/>
<evidence type="ECO:0000313" key="12">
    <source>
        <dbReference type="EMBL" id="RCG28560.1"/>
    </source>
</evidence>
<evidence type="ECO:0000256" key="1">
    <source>
        <dbReference type="ARBA" id="ARBA00001970"/>
    </source>
</evidence>
<feature type="domain" description="Dyp-type peroxidase C-terminal" evidence="11">
    <location>
        <begin position="206"/>
        <end position="401"/>
    </location>
</feature>
<comment type="caution">
    <text evidence="12">The sequence shown here is derived from an EMBL/GenBank/DDBJ whole genome shotgun (WGS) entry which is preliminary data.</text>
</comment>
<organism evidence="12 13">
    <name type="scientific">Sphaerisporangium album</name>
    <dbReference type="NCBI Taxonomy" id="509200"/>
    <lineage>
        <taxon>Bacteria</taxon>
        <taxon>Bacillati</taxon>
        <taxon>Actinomycetota</taxon>
        <taxon>Actinomycetes</taxon>
        <taxon>Streptosporangiales</taxon>
        <taxon>Streptosporangiaceae</taxon>
        <taxon>Sphaerisporangium</taxon>
    </lineage>
</organism>
<dbReference type="GO" id="GO:0004601">
    <property type="term" value="F:peroxidase activity"/>
    <property type="evidence" value="ECO:0007669"/>
    <property type="project" value="UniProtKB-KW"/>
</dbReference>
<evidence type="ECO:0000256" key="2">
    <source>
        <dbReference type="ARBA" id="ARBA00022559"/>
    </source>
</evidence>
<dbReference type="InterPro" id="IPR048327">
    <property type="entry name" value="Dyp_perox_N"/>
</dbReference>
<dbReference type="PANTHER" id="PTHR30521:SF4">
    <property type="entry name" value="DEFERROCHELATASE"/>
    <property type="match status" value="1"/>
</dbReference>
<dbReference type="InterPro" id="IPR006311">
    <property type="entry name" value="TAT_signal"/>
</dbReference>
<dbReference type="Proteomes" id="UP000253094">
    <property type="component" value="Unassembled WGS sequence"/>
</dbReference>
<evidence type="ECO:0000256" key="4">
    <source>
        <dbReference type="ARBA" id="ARBA00022723"/>
    </source>
</evidence>
<dbReference type="Pfam" id="PF04261">
    <property type="entry name" value="Dyp_perox_N"/>
    <property type="match status" value="1"/>
</dbReference>
<keyword evidence="4" id="KW-0479">Metal-binding</keyword>
<dbReference type="InterPro" id="IPR048328">
    <property type="entry name" value="Dyp_perox_C"/>
</dbReference>
<dbReference type="RefSeq" id="WP_114030887.1">
    <property type="nucleotide sequence ID" value="NZ_QOIL01000013.1"/>
</dbReference>
<dbReference type="GO" id="GO:0005829">
    <property type="term" value="C:cytosol"/>
    <property type="evidence" value="ECO:0007669"/>
    <property type="project" value="TreeGrafter"/>
</dbReference>
<dbReference type="Pfam" id="PF20628">
    <property type="entry name" value="Dyp_perox_C"/>
    <property type="match status" value="1"/>
</dbReference>
<dbReference type="InterPro" id="IPR011008">
    <property type="entry name" value="Dimeric_a/b-barrel"/>
</dbReference>
<comment type="similarity">
    <text evidence="8">Belongs to the DyP-type peroxidase family.</text>
</comment>
<feature type="signal peptide" evidence="9">
    <location>
        <begin position="1"/>
        <end position="22"/>
    </location>
</feature>
<evidence type="ECO:0000256" key="3">
    <source>
        <dbReference type="ARBA" id="ARBA00022617"/>
    </source>
</evidence>
<feature type="domain" description="Dyp-type peroxidase N-terminal" evidence="10">
    <location>
        <begin position="46"/>
        <end position="198"/>
    </location>
</feature>
<evidence type="ECO:0000313" key="13">
    <source>
        <dbReference type="Proteomes" id="UP000253094"/>
    </source>
</evidence>
<evidence type="ECO:0000256" key="9">
    <source>
        <dbReference type="SAM" id="SignalP"/>
    </source>
</evidence>
<evidence type="ECO:0000256" key="5">
    <source>
        <dbReference type="ARBA" id="ARBA00022729"/>
    </source>
</evidence>
<dbReference type="PROSITE" id="PS51318">
    <property type="entry name" value="TAT"/>
    <property type="match status" value="1"/>
</dbReference>
<dbReference type="NCBIfam" id="TIGR01413">
    <property type="entry name" value="Dyp_perox_fam"/>
    <property type="match status" value="1"/>
</dbReference>
<evidence type="ECO:0000259" key="11">
    <source>
        <dbReference type="Pfam" id="PF20628"/>
    </source>
</evidence>
<dbReference type="EMBL" id="QOIL01000013">
    <property type="protein sequence ID" value="RCG28560.1"/>
    <property type="molecule type" value="Genomic_DNA"/>
</dbReference>
<dbReference type="PROSITE" id="PS51404">
    <property type="entry name" value="DYP_PEROXIDASE"/>
    <property type="match status" value="1"/>
</dbReference>
<keyword evidence="6" id="KW-0560">Oxidoreductase</keyword>
<evidence type="ECO:0000256" key="8">
    <source>
        <dbReference type="ARBA" id="ARBA00025737"/>
    </source>
</evidence>
<keyword evidence="5 9" id="KW-0732">Signal</keyword>
<dbReference type="InterPro" id="IPR006314">
    <property type="entry name" value="Dyp_peroxidase"/>
</dbReference>
<gene>
    <name evidence="12" type="ORF">DQ384_22665</name>
</gene>
<evidence type="ECO:0000256" key="6">
    <source>
        <dbReference type="ARBA" id="ARBA00023002"/>
    </source>
</evidence>
<dbReference type="OrthoDB" id="9781066at2"/>
<keyword evidence="7" id="KW-0408">Iron</keyword>
<name>A0A367FG32_9ACTN</name>
<dbReference type="SUPFAM" id="SSF54909">
    <property type="entry name" value="Dimeric alpha+beta barrel"/>
    <property type="match status" value="1"/>
</dbReference>
<evidence type="ECO:0000256" key="7">
    <source>
        <dbReference type="ARBA" id="ARBA00023004"/>
    </source>
</evidence>
<keyword evidence="2 12" id="KW-0575">Peroxidase</keyword>
<protein>
    <submittedName>
        <fullName evidence="12">Dyp-type peroxidase</fullName>
    </submittedName>
</protein>
<keyword evidence="13" id="KW-1185">Reference proteome</keyword>
<reference evidence="12 13" key="1">
    <citation type="submission" date="2018-06" db="EMBL/GenBank/DDBJ databases">
        <title>Sphaerisporangium craniellae sp. nov., isolated from a marine sponge in the South China Sea.</title>
        <authorList>
            <person name="Li L."/>
        </authorList>
    </citation>
    <scope>NUCLEOTIDE SEQUENCE [LARGE SCALE GENOMIC DNA]</scope>
    <source>
        <strain evidence="12 13">CCTCC AA 208026</strain>
    </source>
</reference>
<sequence length="414" mass="45438">MGHLYSRRAFMGGTLAAGLAGAAAGKPATQSSPIAGDVVPFHGAHQSGVTAPPRAPQQQGVFVAYDVTAGSRRELTELFRTLTARARFLTGGGPAHPAPHSSGSGLLGSTLVPDGLTMTVAVGSSLFDGRFGLAGHKPVELVPMRAFAHDDLNPAECHGDLLVQLCANHSDALVNALIDLHAHAGDLMRQRWRIDGFRSPQRPSGTPRDLLGFHDDVANHFLTDVRGRIDRFVWTHPPSPEPAWTTGGTYQVVRIVRFDLDEWDRVPVSRQQKIIGRHKVTGVPLNGGTDENSPVVYDREGEVMPFNCHVRLANPQTTDSRFAAPNPYVPAKVPPVHIWRRSYQYMRAPDVNGRMDAGHAFCCFQRRLRTYVDMQRRLEHEMLVPFITPTGGGYFFVLPGVTDDRDHYARTLLT</sequence>
<dbReference type="PANTHER" id="PTHR30521">
    <property type="entry name" value="DEFERROCHELATASE/PEROXIDASE"/>
    <property type="match status" value="1"/>
</dbReference>
<comment type="cofactor">
    <cofactor evidence="1">
        <name>heme b</name>
        <dbReference type="ChEBI" id="CHEBI:60344"/>
    </cofactor>
</comment>
<feature type="chain" id="PRO_5016702455" evidence="9">
    <location>
        <begin position="23"/>
        <end position="414"/>
    </location>
</feature>
<dbReference type="GO" id="GO:0046872">
    <property type="term" value="F:metal ion binding"/>
    <property type="evidence" value="ECO:0007669"/>
    <property type="project" value="UniProtKB-KW"/>
</dbReference>
<proteinExistence type="inferred from homology"/>